<reference evidence="2 3" key="1">
    <citation type="journal article" date="2020" name="Genome Biol. Evol.">
        <title>A new high-quality draft genome assembly of the Chinese cordyceps Ophiocordyceps sinensis.</title>
        <authorList>
            <person name="Shu R."/>
            <person name="Zhang J."/>
            <person name="Meng Q."/>
            <person name="Zhang H."/>
            <person name="Zhou G."/>
            <person name="Li M."/>
            <person name="Wu P."/>
            <person name="Zhao Y."/>
            <person name="Chen C."/>
            <person name="Qin Q."/>
        </authorList>
    </citation>
    <scope>NUCLEOTIDE SEQUENCE [LARGE SCALE GENOMIC DNA]</scope>
    <source>
        <strain evidence="2 3">IOZ07</strain>
    </source>
</reference>
<evidence type="ECO:0000313" key="2">
    <source>
        <dbReference type="EMBL" id="KAF4512855.1"/>
    </source>
</evidence>
<feature type="compositionally biased region" description="Low complexity" evidence="1">
    <location>
        <begin position="274"/>
        <end position="316"/>
    </location>
</feature>
<name>A0A8H4V9Q3_9HYPO</name>
<protein>
    <submittedName>
        <fullName evidence="2">Uncharacterized protein</fullName>
    </submittedName>
</protein>
<evidence type="ECO:0000313" key="3">
    <source>
        <dbReference type="Proteomes" id="UP000557566"/>
    </source>
</evidence>
<feature type="compositionally biased region" description="Basic residues" evidence="1">
    <location>
        <begin position="62"/>
        <end position="71"/>
    </location>
</feature>
<feature type="compositionally biased region" description="Pro residues" evidence="1">
    <location>
        <begin position="107"/>
        <end position="116"/>
    </location>
</feature>
<comment type="caution">
    <text evidence="2">The sequence shown here is derived from an EMBL/GenBank/DDBJ whole genome shotgun (WGS) entry which is preliminary data.</text>
</comment>
<dbReference type="EMBL" id="JAAVMX010000001">
    <property type="protein sequence ID" value="KAF4512855.1"/>
    <property type="molecule type" value="Genomic_DNA"/>
</dbReference>
<organism evidence="2 3">
    <name type="scientific">Ophiocordyceps sinensis</name>
    <dbReference type="NCBI Taxonomy" id="72228"/>
    <lineage>
        <taxon>Eukaryota</taxon>
        <taxon>Fungi</taxon>
        <taxon>Dikarya</taxon>
        <taxon>Ascomycota</taxon>
        <taxon>Pezizomycotina</taxon>
        <taxon>Sordariomycetes</taxon>
        <taxon>Hypocreomycetidae</taxon>
        <taxon>Hypocreales</taxon>
        <taxon>Ophiocordycipitaceae</taxon>
        <taxon>Ophiocordyceps</taxon>
    </lineage>
</organism>
<gene>
    <name evidence="2" type="ORF">G6O67_000190</name>
</gene>
<accession>A0A8H4V9Q3</accession>
<sequence>MGPPRTRAQDLAAAAARGRFLEGSMNDRASAAPPVAFLGPAERAALEGPAPDDARPRPERRPTRRGRRAAGRTRLGLVWEGVRGRLRMRREAADGDAGEKKPSSSSAPPPPPPPQLHRPADGVDRPSREEVLASYHQLVSAGFFADRAVHSTRRPARPATAHARDQRRCSPPPPPPHRRAPQWPLAAPASPVCSPASLASSRGTKRPAAAADDDDDDDAREPPAPHAADDDTLARRLLPKRLRRSASRDMSLPRVRRAMSAAAALPGPPRRLARLALPVNAAGSRASMRASPSPSPAAADADAAAPASPRRPSGPRNLRPRIVGGPLSVAPDANRGVPGVPVIPAKFSGAEDQENGDGARTEPRP</sequence>
<feature type="compositionally biased region" description="Basic and acidic residues" evidence="1">
    <location>
        <begin position="89"/>
        <end position="102"/>
    </location>
</feature>
<feature type="region of interest" description="Disordered" evidence="1">
    <location>
        <begin position="145"/>
        <end position="365"/>
    </location>
</feature>
<dbReference type="Proteomes" id="UP000557566">
    <property type="component" value="Unassembled WGS sequence"/>
</dbReference>
<dbReference type="AlphaFoldDB" id="A0A8H4V9Q3"/>
<evidence type="ECO:0000256" key="1">
    <source>
        <dbReference type="SAM" id="MobiDB-lite"/>
    </source>
</evidence>
<keyword evidence="3" id="KW-1185">Reference proteome</keyword>
<proteinExistence type="predicted"/>
<feature type="region of interest" description="Disordered" evidence="1">
    <location>
        <begin position="25"/>
        <end position="133"/>
    </location>
</feature>
<feature type="compositionally biased region" description="Low complexity" evidence="1">
    <location>
        <begin position="181"/>
        <end position="201"/>
    </location>
</feature>
<feature type="compositionally biased region" description="Basic and acidic residues" evidence="1">
    <location>
        <begin position="118"/>
        <end position="131"/>
    </location>
</feature>
<feature type="compositionally biased region" description="Basic and acidic residues" evidence="1">
    <location>
        <begin position="220"/>
        <end position="234"/>
    </location>
</feature>
<feature type="compositionally biased region" description="Basic and acidic residues" evidence="1">
    <location>
        <begin position="52"/>
        <end position="61"/>
    </location>
</feature>
<dbReference type="OrthoDB" id="4927982at2759"/>